<dbReference type="EMBL" id="SLUN01000003">
    <property type="protein sequence ID" value="TCL75087.1"/>
    <property type="molecule type" value="Genomic_DNA"/>
</dbReference>
<proteinExistence type="predicted"/>
<keyword evidence="4 6" id="KW-1133">Transmembrane helix</keyword>
<dbReference type="GO" id="GO:0005886">
    <property type="term" value="C:plasma membrane"/>
    <property type="evidence" value="ECO:0007669"/>
    <property type="project" value="UniProtKB-SubCell"/>
</dbReference>
<evidence type="ECO:0000256" key="2">
    <source>
        <dbReference type="ARBA" id="ARBA00022475"/>
    </source>
</evidence>
<evidence type="ECO:0000256" key="1">
    <source>
        <dbReference type="ARBA" id="ARBA00004651"/>
    </source>
</evidence>
<feature type="transmembrane region" description="Helical" evidence="6">
    <location>
        <begin position="224"/>
        <end position="245"/>
    </location>
</feature>
<keyword evidence="2" id="KW-1003">Cell membrane</keyword>
<dbReference type="AlphaFoldDB" id="A0A4V2QGB1"/>
<dbReference type="InterPro" id="IPR050367">
    <property type="entry name" value="APC_superfamily"/>
</dbReference>
<feature type="transmembrane region" description="Helical" evidence="6">
    <location>
        <begin position="350"/>
        <end position="370"/>
    </location>
</feature>
<evidence type="ECO:0000256" key="3">
    <source>
        <dbReference type="ARBA" id="ARBA00022692"/>
    </source>
</evidence>
<comment type="caution">
    <text evidence="7">The sequence shown here is derived from an EMBL/GenBank/DDBJ whole genome shotgun (WGS) entry which is preliminary data.</text>
</comment>
<evidence type="ECO:0000313" key="8">
    <source>
        <dbReference type="Proteomes" id="UP000295008"/>
    </source>
</evidence>
<protein>
    <submittedName>
        <fullName evidence="7">Amino acid/polyamine/organocation transporter (APC superfamily)</fullName>
    </submittedName>
</protein>
<comment type="subcellular location">
    <subcellularLocation>
        <location evidence="1">Cell membrane</location>
        <topology evidence="1">Multi-pass membrane protein</topology>
    </subcellularLocation>
</comment>
<gene>
    <name evidence="7" type="ORF">EDC14_100317</name>
</gene>
<keyword evidence="3 6" id="KW-0812">Transmembrane</keyword>
<feature type="transmembrane region" description="Helical" evidence="6">
    <location>
        <begin position="87"/>
        <end position="111"/>
    </location>
</feature>
<name>A0A4V2QGB1_HYDET</name>
<feature type="transmembrane region" description="Helical" evidence="6">
    <location>
        <begin position="153"/>
        <end position="173"/>
    </location>
</feature>
<dbReference type="PANTHER" id="PTHR42770">
    <property type="entry name" value="AMINO ACID TRANSPORTER-RELATED"/>
    <property type="match status" value="1"/>
</dbReference>
<evidence type="ECO:0000256" key="5">
    <source>
        <dbReference type="ARBA" id="ARBA00023136"/>
    </source>
</evidence>
<feature type="transmembrane region" description="Helical" evidence="6">
    <location>
        <begin position="123"/>
        <end position="141"/>
    </location>
</feature>
<dbReference type="Gene3D" id="1.20.1740.10">
    <property type="entry name" value="Amino acid/polyamine transporter I"/>
    <property type="match status" value="1"/>
</dbReference>
<feature type="transmembrane region" description="Helical" evidence="6">
    <location>
        <begin position="320"/>
        <end position="338"/>
    </location>
</feature>
<dbReference type="GO" id="GO:0022857">
    <property type="term" value="F:transmembrane transporter activity"/>
    <property type="evidence" value="ECO:0007669"/>
    <property type="project" value="InterPro"/>
</dbReference>
<evidence type="ECO:0000256" key="4">
    <source>
        <dbReference type="ARBA" id="ARBA00022989"/>
    </source>
</evidence>
<feature type="transmembrane region" description="Helical" evidence="6">
    <location>
        <begin position="45"/>
        <end position="66"/>
    </location>
</feature>
<keyword evidence="8" id="KW-1185">Reference proteome</keyword>
<dbReference type="PANTHER" id="PTHR42770:SF13">
    <property type="entry name" value="L-METHIONINE_BRANCHED-CHAIN AMINO ACID EXPORTER YJEH"/>
    <property type="match status" value="1"/>
</dbReference>
<feature type="transmembrane region" description="Helical" evidence="6">
    <location>
        <begin position="12"/>
        <end position="39"/>
    </location>
</feature>
<dbReference type="OrthoDB" id="178667at2"/>
<keyword evidence="5 6" id="KW-0472">Membrane</keyword>
<accession>A0A4V2QGB1</accession>
<dbReference type="PIRSF" id="PIRSF006060">
    <property type="entry name" value="AA_transporter"/>
    <property type="match status" value="1"/>
</dbReference>
<feature type="transmembrane region" description="Helical" evidence="6">
    <location>
        <begin position="185"/>
        <end position="203"/>
    </location>
</feature>
<organism evidence="7 8">
    <name type="scientific">Hydrogenispora ethanolica</name>
    <dbReference type="NCBI Taxonomy" id="1082276"/>
    <lineage>
        <taxon>Bacteria</taxon>
        <taxon>Bacillati</taxon>
        <taxon>Bacillota</taxon>
        <taxon>Hydrogenispora</taxon>
    </lineage>
</organism>
<dbReference type="Pfam" id="PF13520">
    <property type="entry name" value="AA_permease_2"/>
    <property type="match status" value="1"/>
</dbReference>
<dbReference type="InterPro" id="IPR002293">
    <property type="entry name" value="AA/rel_permease1"/>
</dbReference>
<evidence type="ECO:0000313" key="7">
    <source>
        <dbReference type="EMBL" id="TCL75087.1"/>
    </source>
</evidence>
<reference evidence="7 8" key="1">
    <citation type="submission" date="2019-03" db="EMBL/GenBank/DDBJ databases">
        <title>Genomic Encyclopedia of Type Strains, Phase IV (KMG-IV): sequencing the most valuable type-strain genomes for metagenomic binning, comparative biology and taxonomic classification.</title>
        <authorList>
            <person name="Goeker M."/>
        </authorList>
    </citation>
    <scope>NUCLEOTIDE SEQUENCE [LARGE SCALE GENOMIC DNA]</scope>
    <source>
        <strain evidence="7 8">LX-B</strain>
    </source>
</reference>
<evidence type="ECO:0000256" key="6">
    <source>
        <dbReference type="SAM" id="Phobius"/>
    </source>
</evidence>
<dbReference type="RefSeq" id="WP_132012777.1">
    <property type="nucleotide sequence ID" value="NZ_SLUN01000003.1"/>
</dbReference>
<dbReference type="Proteomes" id="UP000295008">
    <property type="component" value="Unassembled WGS sequence"/>
</dbReference>
<feature type="transmembrane region" description="Helical" evidence="6">
    <location>
        <begin position="382"/>
        <end position="409"/>
    </location>
</feature>
<feature type="transmembrane region" description="Helical" evidence="6">
    <location>
        <begin position="265"/>
        <end position="285"/>
    </location>
</feature>
<sequence length="429" mass="45273">MSSEPSLRRSLSWVQGLALTTGAVLGSGILILPVLAAQLAGPASLVSWLLMGLLTVPLVITLSHLAGRYPEAGGIAAYAQRAFGDRAGAITGWLFLGTVPIGAPVSVLIGANYIGVYLGLPKTAIFLIAGVMLLLAICFNYRGITLSGNVQLGVVGLIAAIVILVIVAAFPKVHPAAFTPFAPRGWWPVGTAMTILFWAFVGWEMIGHLAEEFRNPARDIRLSLGGSLVVINLLYLLLAVVTVGSRSYLAEDNLAALATLVLQSWGSLAGAVVAVLGFVVCYGSIHTYVAGFSRLVYAQARQGDFPACFAKLHPKHQTPYRVLLALIPLFLAVLGAAALDQAVTSVLMQLTSAVFIALYIIGMAAAVKLFGSEPSKRRSALIALLVCLAVYAFTGWTGLYPLILAGIGWCLAARRVPQKPGRTEDLKTL</sequence>